<dbReference type="GO" id="GO:0046872">
    <property type="term" value="F:metal ion binding"/>
    <property type="evidence" value="ECO:0007669"/>
    <property type="project" value="InterPro"/>
</dbReference>
<evidence type="ECO:0000259" key="4">
    <source>
        <dbReference type="Pfam" id="PF00465"/>
    </source>
</evidence>
<organism evidence="6 7">
    <name type="scientific">Candidatus Enterocloster faecavium</name>
    <dbReference type="NCBI Taxonomy" id="2838560"/>
    <lineage>
        <taxon>Bacteria</taxon>
        <taxon>Bacillati</taxon>
        <taxon>Bacillota</taxon>
        <taxon>Clostridia</taxon>
        <taxon>Lachnospirales</taxon>
        <taxon>Lachnospiraceae</taxon>
        <taxon>Enterocloster</taxon>
    </lineage>
</organism>
<dbReference type="Proteomes" id="UP000886804">
    <property type="component" value="Unassembled WGS sequence"/>
</dbReference>
<feature type="domain" description="Fe-containing alcohol dehydrogenase-like C-terminal" evidence="5">
    <location>
        <begin position="178"/>
        <end position="368"/>
    </location>
</feature>
<dbReference type="Gene3D" id="3.40.50.1970">
    <property type="match status" value="1"/>
</dbReference>
<dbReference type="InterPro" id="IPR001670">
    <property type="entry name" value="ADH_Fe/GldA"/>
</dbReference>
<keyword evidence="2" id="KW-0560">Oxidoreductase</keyword>
<dbReference type="InterPro" id="IPR018211">
    <property type="entry name" value="ADH_Fe_CS"/>
</dbReference>
<proteinExistence type="inferred from homology"/>
<protein>
    <submittedName>
        <fullName evidence="6">4-hydroxybutyrate dehydrogenase</fullName>
    </submittedName>
</protein>
<keyword evidence="3" id="KW-0520">NAD</keyword>
<evidence type="ECO:0000256" key="1">
    <source>
        <dbReference type="ARBA" id="ARBA00007358"/>
    </source>
</evidence>
<dbReference type="Pfam" id="PF25137">
    <property type="entry name" value="ADH_Fe_C"/>
    <property type="match status" value="1"/>
</dbReference>
<dbReference type="PANTHER" id="PTHR11496:SF102">
    <property type="entry name" value="ALCOHOL DEHYDROGENASE 4"/>
    <property type="match status" value="1"/>
</dbReference>
<dbReference type="AlphaFoldDB" id="A0A9D2RKU3"/>
<gene>
    <name evidence="6" type="ORF">H9716_07515</name>
</gene>
<dbReference type="InterPro" id="IPR039697">
    <property type="entry name" value="Alcohol_dehydrogenase_Fe"/>
</dbReference>
<dbReference type="PROSITE" id="PS00060">
    <property type="entry name" value="ADH_IRON_2"/>
    <property type="match status" value="1"/>
</dbReference>
<dbReference type="Gene3D" id="1.20.1090.10">
    <property type="entry name" value="Dehydroquinate synthase-like - alpha domain"/>
    <property type="match status" value="1"/>
</dbReference>
<evidence type="ECO:0000256" key="3">
    <source>
        <dbReference type="ARBA" id="ARBA00023027"/>
    </source>
</evidence>
<comment type="caution">
    <text evidence="6">The sequence shown here is derived from an EMBL/GenBank/DDBJ whole genome shotgun (WGS) entry which is preliminary data.</text>
</comment>
<sequence length="373" mass="41787">MRELILKPEICSFDTFEEFVTEYGVGEGDLIITNEYILNKYEKKDQLQAKIIYQEKYGSGEPSDEMFEAMYRDIADMKACRRVIGIGGGTVLDLSKLFALERCMPVEDLYMKKFPTVKNKKLILIPTTCGTGSEVTNISILAFCKKNTKIGLAVDELYADEAVMIPEFLENLPFSVFATSSVDALIHAVESGLSPKATAYTKMFGDRAMEIILRGYQKIAREGQEARKGLLKDFLIASNFAGIAFGTAGCGPVHALSYPLGGTFHVPHGEANYAIFSGVMRMYEKKGENEALADLKERLGRILGCGKEEAFERLDQLLSCILSKKTLKAYGADKELLAQWSKSVEESQQRLLKNSPMPLMYEDYLEIYGWLYE</sequence>
<dbReference type="EMBL" id="DWYS01000090">
    <property type="protein sequence ID" value="HJB07699.1"/>
    <property type="molecule type" value="Genomic_DNA"/>
</dbReference>
<accession>A0A9D2RKU3</accession>
<comment type="similarity">
    <text evidence="1">Belongs to the iron-containing alcohol dehydrogenase family.</text>
</comment>
<reference evidence="6" key="1">
    <citation type="journal article" date="2021" name="PeerJ">
        <title>Extensive microbial diversity within the chicken gut microbiome revealed by metagenomics and culture.</title>
        <authorList>
            <person name="Gilroy R."/>
            <person name="Ravi A."/>
            <person name="Getino M."/>
            <person name="Pursley I."/>
            <person name="Horton D.L."/>
            <person name="Alikhan N.F."/>
            <person name="Baker D."/>
            <person name="Gharbi K."/>
            <person name="Hall N."/>
            <person name="Watson M."/>
            <person name="Adriaenssens E.M."/>
            <person name="Foster-Nyarko E."/>
            <person name="Jarju S."/>
            <person name="Secka A."/>
            <person name="Antonio M."/>
            <person name="Oren A."/>
            <person name="Chaudhuri R.R."/>
            <person name="La Ragione R."/>
            <person name="Hildebrand F."/>
            <person name="Pallen M.J."/>
        </authorList>
    </citation>
    <scope>NUCLEOTIDE SEQUENCE</scope>
    <source>
        <strain evidence="6">CHK188-4685</strain>
    </source>
</reference>
<evidence type="ECO:0000313" key="6">
    <source>
        <dbReference type="EMBL" id="HJB07699.1"/>
    </source>
</evidence>
<dbReference type="Pfam" id="PF00465">
    <property type="entry name" value="Fe-ADH"/>
    <property type="match status" value="1"/>
</dbReference>
<evidence type="ECO:0000256" key="2">
    <source>
        <dbReference type="ARBA" id="ARBA00023002"/>
    </source>
</evidence>
<dbReference type="SUPFAM" id="SSF56796">
    <property type="entry name" value="Dehydroquinate synthase-like"/>
    <property type="match status" value="1"/>
</dbReference>
<feature type="domain" description="Alcohol dehydrogenase iron-type/glycerol dehydrogenase GldA" evidence="4">
    <location>
        <begin position="18"/>
        <end position="165"/>
    </location>
</feature>
<dbReference type="PANTHER" id="PTHR11496">
    <property type="entry name" value="ALCOHOL DEHYDROGENASE"/>
    <property type="match status" value="1"/>
</dbReference>
<dbReference type="InterPro" id="IPR056798">
    <property type="entry name" value="ADH_Fe_C"/>
</dbReference>
<reference evidence="6" key="2">
    <citation type="submission" date="2021-04" db="EMBL/GenBank/DDBJ databases">
        <authorList>
            <person name="Gilroy R."/>
        </authorList>
    </citation>
    <scope>NUCLEOTIDE SEQUENCE</scope>
    <source>
        <strain evidence="6">CHK188-4685</strain>
    </source>
</reference>
<dbReference type="CDD" id="cd14860">
    <property type="entry name" value="4HBD_NAD"/>
    <property type="match status" value="1"/>
</dbReference>
<name>A0A9D2RKU3_9FIRM</name>
<dbReference type="GO" id="GO:0004022">
    <property type="term" value="F:alcohol dehydrogenase (NAD+) activity"/>
    <property type="evidence" value="ECO:0007669"/>
    <property type="project" value="TreeGrafter"/>
</dbReference>
<evidence type="ECO:0000259" key="5">
    <source>
        <dbReference type="Pfam" id="PF25137"/>
    </source>
</evidence>
<evidence type="ECO:0000313" key="7">
    <source>
        <dbReference type="Proteomes" id="UP000886804"/>
    </source>
</evidence>